<dbReference type="GO" id="GO:0016787">
    <property type="term" value="F:hydrolase activity"/>
    <property type="evidence" value="ECO:0007669"/>
    <property type="project" value="UniProtKB-KW"/>
</dbReference>
<dbReference type="OrthoDB" id="3181909at2"/>
<dbReference type="InterPro" id="IPR013094">
    <property type="entry name" value="AB_hydrolase_3"/>
</dbReference>
<dbReference type="Gene3D" id="3.40.50.1820">
    <property type="entry name" value="alpha/beta hydrolase"/>
    <property type="match status" value="1"/>
</dbReference>
<dbReference type="SUPFAM" id="SSF53474">
    <property type="entry name" value="alpha/beta-Hydrolases"/>
    <property type="match status" value="1"/>
</dbReference>
<gene>
    <name evidence="3" type="ORF">SAMN06309945_0379</name>
</gene>
<dbReference type="Proteomes" id="UP000190857">
    <property type="component" value="Unassembled WGS sequence"/>
</dbReference>
<dbReference type="PANTHER" id="PTHR48081:SF8">
    <property type="entry name" value="ALPHA_BETA HYDROLASE FOLD-3 DOMAIN-CONTAINING PROTEIN-RELATED"/>
    <property type="match status" value="1"/>
</dbReference>
<dbReference type="EMBL" id="FUZP01000001">
    <property type="protein sequence ID" value="SKC37846.1"/>
    <property type="molecule type" value="Genomic_DNA"/>
</dbReference>
<keyword evidence="4" id="KW-1185">Reference proteome</keyword>
<organism evidence="3 4">
    <name type="scientific">Okibacterium fritillariae</name>
    <dbReference type="NCBI Taxonomy" id="123320"/>
    <lineage>
        <taxon>Bacteria</taxon>
        <taxon>Bacillati</taxon>
        <taxon>Actinomycetota</taxon>
        <taxon>Actinomycetes</taxon>
        <taxon>Micrococcales</taxon>
        <taxon>Microbacteriaceae</taxon>
        <taxon>Okibacterium</taxon>
    </lineage>
</organism>
<evidence type="ECO:0000313" key="4">
    <source>
        <dbReference type="Proteomes" id="UP000190857"/>
    </source>
</evidence>
<dbReference type="InterPro" id="IPR029058">
    <property type="entry name" value="AB_hydrolase_fold"/>
</dbReference>
<accession>A0A1T5IF76</accession>
<name>A0A1T5IF76_9MICO</name>
<feature type="domain" description="Alpha/beta hydrolase fold-3" evidence="2">
    <location>
        <begin position="37"/>
        <end position="259"/>
    </location>
</feature>
<dbReference type="RefSeq" id="WP_079726605.1">
    <property type="nucleotide sequence ID" value="NZ_FUZP01000001.1"/>
</dbReference>
<evidence type="ECO:0000256" key="1">
    <source>
        <dbReference type="ARBA" id="ARBA00022801"/>
    </source>
</evidence>
<dbReference type="STRING" id="123320.SAMN06309945_0379"/>
<proteinExistence type="predicted"/>
<reference evidence="3 4" key="1">
    <citation type="submission" date="2017-02" db="EMBL/GenBank/DDBJ databases">
        <authorList>
            <person name="Peterson S.W."/>
        </authorList>
    </citation>
    <scope>NUCLEOTIDE SEQUENCE [LARGE SCALE GENOMIC DNA]</scope>
    <source>
        <strain evidence="3 4">VKM Ac-2059</strain>
    </source>
</reference>
<keyword evidence="1" id="KW-0378">Hydrolase</keyword>
<sequence>MGEYSIEVTDSVVPGPHGGVPIRHYVDPGHPRPAAHVVWVHGGGFIRGSLELPESDQVARALAAEGIATTAVGYRLVRPSLSRAAHTADSRRARSRNRFPVPLDDVVAVVRQVQEQHPEGVILGGASAGACLSAGAVMRLAADGDAPLLGTFFTYGFFHARLPKGPREDRPRSRGHRRYSHSAALLDMLNRIYVGDPAVLRDPTAFAGGHDLSGFPSSLLLDADRDTMRASGGQFGRELVAAGVETDYSVMPETAHAFLNRPLDPAFRPAIDHIADWVRSRSLVTPK</sequence>
<dbReference type="Pfam" id="PF07859">
    <property type="entry name" value="Abhydrolase_3"/>
    <property type="match status" value="1"/>
</dbReference>
<dbReference type="PANTHER" id="PTHR48081">
    <property type="entry name" value="AB HYDROLASE SUPERFAMILY PROTEIN C4A8.06C"/>
    <property type="match status" value="1"/>
</dbReference>
<dbReference type="InterPro" id="IPR050300">
    <property type="entry name" value="GDXG_lipolytic_enzyme"/>
</dbReference>
<evidence type="ECO:0000259" key="2">
    <source>
        <dbReference type="Pfam" id="PF07859"/>
    </source>
</evidence>
<protein>
    <submittedName>
        <fullName evidence="3">Acetyl esterase/lipase</fullName>
    </submittedName>
</protein>
<dbReference type="AlphaFoldDB" id="A0A1T5IF76"/>
<evidence type="ECO:0000313" key="3">
    <source>
        <dbReference type="EMBL" id="SKC37846.1"/>
    </source>
</evidence>